<feature type="signal peptide" evidence="1">
    <location>
        <begin position="1"/>
        <end position="19"/>
    </location>
</feature>
<evidence type="ECO:0000256" key="1">
    <source>
        <dbReference type="SAM" id="SignalP"/>
    </source>
</evidence>
<dbReference type="InterPro" id="IPR011852">
    <property type="entry name" value="TRAP_TAXI"/>
</dbReference>
<gene>
    <name evidence="2" type="ORF">KQI82_11085</name>
</gene>
<reference evidence="2 3" key="1">
    <citation type="submission" date="2021-06" db="EMBL/GenBank/DDBJ databases">
        <authorList>
            <person name="Sun Q."/>
            <person name="Li D."/>
        </authorList>
    </citation>
    <scope>NUCLEOTIDE SEQUENCE [LARGE SCALE GENOMIC DNA]</scope>
    <source>
        <strain evidence="2 3">MSJ-2</strain>
    </source>
</reference>
<proteinExistence type="predicted"/>
<evidence type="ECO:0000313" key="3">
    <source>
        <dbReference type="Proteomes" id="UP000787672"/>
    </source>
</evidence>
<keyword evidence="1" id="KW-0732">Signal</keyword>
<feature type="chain" id="PRO_5046544407" evidence="1">
    <location>
        <begin position="20"/>
        <end position="350"/>
    </location>
</feature>
<name>A0ABS6FAY6_9FIRM</name>
<dbReference type="RefSeq" id="WP_216632815.1">
    <property type="nucleotide sequence ID" value="NZ_JAHLQN010000001.1"/>
</dbReference>
<dbReference type="PROSITE" id="PS51257">
    <property type="entry name" value="PROKAR_LIPOPROTEIN"/>
    <property type="match status" value="1"/>
</dbReference>
<protein>
    <submittedName>
        <fullName evidence="2">TAXI family TRAP transporter solute-binding subunit</fullName>
    </submittedName>
</protein>
<sequence length="350" mass="37532">MKKMLSILLSGMLIFTLLAGCGNTGAPAKGGSSSSGSSQSSSAGGSGDELVIPDSYTLLNTASGSSGGLWYTLMVCYSEVLKNDTGISLQCEPGGGGTANMNAVGVDDHTFGFTNNAAMYCGMNGIGYDRTFDNVRTMFPLYPSIQLFYAVDPNLKTIYDLENKIVCLGPSGGGVVNMTLLEFETFGIHPREVVYMAYADALTALKDGTVDCVVDAGGHPNASVTELETTMDKVSLLTVPMEDMEKIHEAAPYYSIFPISSDLYKSLDEDLQMLGFYSIAICTEDFPDDVVYAMTKAAFDNYDTIVTNVASAKDIALENVQYMYGPMHPGAMRYYEEQGIDVSAFDPGNF</sequence>
<dbReference type="PANTHER" id="PTHR42941">
    <property type="entry name" value="SLL1037 PROTEIN"/>
    <property type="match status" value="1"/>
</dbReference>
<comment type="caution">
    <text evidence="2">The sequence shown here is derived from an EMBL/GenBank/DDBJ whole genome shotgun (WGS) entry which is preliminary data.</text>
</comment>
<dbReference type="EMBL" id="JAHLQN010000001">
    <property type="protein sequence ID" value="MBU5627452.1"/>
    <property type="molecule type" value="Genomic_DNA"/>
</dbReference>
<keyword evidence="3" id="KW-1185">Reference proteome</keyword>
<accession>A0ABS6FAY6</accession>
<organism evidence="2 3">
    <name type="scientific">Dysosmobacter acutus</name>
    <dbReference type="NCBI Taxonomy" id="2841504"/>
    <lineage>
        <taxon>Bacteria</taxon>
        <taxon>Bacillati</taxon>
        <taxon>Bacillota</taxon>
        <taxon>Clostridia</taxon>
        <taxon>Eubacteriales</taxon>
        <taxon>Oscillospiraceae</taxon>
        <taxon>Dysosmobacter</taxon>
    </lineage>
</organism>
<dbReference type="PANTHER" id="PTHR42941:SF1">
    <property type="entry name" value="SLL1037 PROTEIN"/>
    <property type="match status" value="1"/>
</dbReference>
<evidence type="ECO:0000313" key="2">
    <source>
        <dbReference type="EMBL" id="MBU5627452.1"/>
    </source>
</evidence>
<dbReference type="NCBIfam" id="TIGR02122">
    <property type="entry name" value="TRAP_TAXI"/>
    <property type="match status" value="1"/>
</dbReference>
<dbReference type="Proteomes" id="UP000787672">
    <property type="component" value="Unassembled WGS sequence"/>
</dbReference>
<dbReference type="Pfam" id="PF16868">
    <property type="entry name" value="NMT1_3"/>
    <property type="match status" value="1"/>
</dbReference>